<dbReference type="Pfam" id="PF02210">
    <property type="entry name" value="Laminin_G_2"/>
    <property type="match status" value="1"/>
</dbReference>
<feature type="domain" description="Laminin G" evidence="2">
    <location>
        <begin position="1"/>
        <end position="195"/>
    </location>
</feature>
<dbReference type="InterPro" id="IPR050372">
    <property type="entry name" value="Neurexin-related_CASP"/>
</dbReference>
<dbReference type="STRING" id="307972.A0A2G8LE74"/>
<dbReference type="CDD" id="cd00110">
    <property type="entry name" value="LamG"/>
    <property type="match status" value="3"/>
</dbReference>
<dbReference type="OrthoDB" id="5984158at2759"/>
<dbReference type="SMART" id="SM00282">
    <property type="entry name" value="LamG"/>
    <property type="match status" value="3"/>
</dbReference>
<dbReference type="InterPro" id="IPR013320">
    <property type="entry name" value="ConA-like_dom_sf"/>
</dbReference>
<keyword evidence="4" id="KW-1185">Reference proteome</keyword>
<protein>
    <submittedName>
        <fullName evidence="3">Putative laminin-like protein epi-1</fullName>
    </submittedName>
</protein>
<dbReference type="InterPro" id="IPR001791">
    <property type="entry name" value="Laminin_G"/>
</dbReference>
<evidence type="ECO:0000313" key="3">
    <source>
        <dbReference type="EMBL" id="PIK58517.1"/>
    </source>
</evidence>
<comment type="caution">
    <text evidence="1">Lacks conserved residue(s) required for the propagation of feature annotation.</text>
</comment>
<evidence type="ECO:0000313" key="4">
    <source>
        <dbReference type="Proteomes" id="UP000230750"/>
    </source>
</evidence>
<dbReference type="PANTHER" id="PTHR15036">
    <property type="entry name" value="PIKACHURIN-LIKE PROTEIN"/>
    <property type="match status" value="1"/>
</dbReference>
<comment type="caution">
    <text evidence="3">The sequence shown here is derived from an EMBL/GenBank/DDBJ whole genome shotgun (WGS) entry which is preliminary data.</text>
</comment>
<feature type="domain" description="Laminin G" evidence="2">
    <location>
        <begin position="174"/>
        <end position="376"/>
    </location>
</feature>
<dbReference type="EMBL" id="MRZV01000110">
    <property type="protein sequence ID" value="PIK58517.1"/>
    <property type="molecule type" value="Genomic_DNA"/>
</dbReference>
<dbReference type="Gene3D" id="2.60.120.200">
    <property type="match status" value="3"/>
</dbReference>
<dbReference type="AlphaFoldDB" id="A0A2G8LE74"/>
<name>A0A2G8LE74_STIJA</name>
<proteinExistence type="predicted"/>
<dbReference type="PANTHER" id="PTHR15036:SF67">
    <property type="entry name" value="LAMININ SUBUNIT ALPHA-LIKE PROTEIN"/>
    <property type="match status" value="1"/>
</dbReference>
<evidence type="ECO:0000259" key="2">
    <source>
        <dbReference type="PROSITE" id="PS50025"/>
    </source>
</evidence>
<sequence length="544" mass="59997">MQDTRLVSFPAPFGGFVKLQPTDFYGIGELTLNFRAQRPSGLIAYLSDANHVNVLVLQLVNGQVEAVFGKENGEFTRLMSNLDSYDNGKRHSVSVSKLSGREVSLRVNDVDETSGKFRTRTTVVAGDLLFIGGLPSIAYNTEALPDLQPFVGCISNVAVGLEVKNFADRIRDHSADYNLCQGGSHTLGATSVPECHHCRLTDIKEDIMSFGLKTAAEFGVLYYASDNRQFDYTSLYLSGGKLIYSFDYGTGSQEIESDIQVNDNNWHQIRTMRDGFVGIIFVDGVKVGEGILGGSSRYLSVETPLYSWGSAHGRCPLPMCQERWWYLLQTGEVVIHAIPIVCDIDPESRVSVIGCIKDFTVVPPRELLSEFEVPQCQGSREPGVFFGQFGGYFVLDATFKFGFSLEISFEIRPRKNSGTLFSVQKPDMDFMFLEMREGELFLTIENGGGEFVATFSPDEDMFSLCDGEWHIIKVVKERHQAYIEVDGVPGIQASGNPFCNEAKANHPLFFGGLPSNQLTFPGPLVRGQTSIGTEVSPAGDTLIV</sequence>
<dbReference type="Proteomes" id="UP000230750">
    <property type="component" value="Unassembled WGS sequence"/>
</dbReference>
<reference evidence="3 4" key="1">
    <citation type="journal article" date="2017" name="PLoS Biol.">
        <title>The sea cucumber genome provides insights into morphological evolution and visceral regeneration.</title>
        <authorList>
            <person name="Zhang X."/>
            <person name="Sun L."/>
            <person name="Yuan J."/>
            <person name="Sun Y."/>
            <person name="Gao Y."/>
            <person name="Zhang L."/>
            <person name="Li S."/>
            <person name="Dai H."/>
            <person name="Hamel J.F."/>
            <person name="Liu C."/>
            <person name="Yu Y."/>
            <person name="Liu S."/>
            <person name="Lin W."/>
            <person name="Guo K."/>
            <person name="Jin S."/>
            <person name="Xu P."/>
            <person name="Storey K.B."/>
            <person name="Huan P."/>
            <person name="Zhang T."/>
            <person name="Zhou Y."/>
            <person name="Zhang J."/>
            <person name="Lin C."/>
            <person name="Li X."/>
            <person name="Xing L."/>
            <person name="Huo D."/>
            <person name="Sun M."/>
            <person name="Wang L."/>
            <person name="Mercier A."/>
            <person name="Li F."/>
            <person name="Yang H."/>
            <person name="Xiang J."/>
        </authorList>
    </citation>
    <scope>NUCLEOTIDE SEQUENCE [LARGE SCALE GENOMIC DNA]</scope>
    <source>
        <strain evidence="3">Shaxun</strain>
        <tissue evidence="3">Muscle</tissue>
    </source>
</reference>
<accession>A0A2G8LE74</accession>
<dbReference type="Pfam" id="PF00054">
    <property type="entry name" value="Laminin_G_1"/>
    <property type="match status" value="2"/>
</dbReference>
<organism evidence="3 4">
    <name type="scientific">Stichopus japonicus</name>
    <name type="common">Sea cucumber</name>
    <dbReference type="NCBI Taxonomy" id="307972"/>
    <lineage>
        <taxon>Eukaryota</taxon>
        <taxon>Metazoa</taxon>
        <taxon>Echinodermata</taxon>
        <taxon>Eleutherozoa</taxon>
        <taxon>Echinozoa</taxon>
        <taxon>Holothuroidea</taxon>
        <taxon>Aspidochirotacea</taxon>
        <taxon>Aspidochirotida</taxon>
        <taxon>Stichopodidae</taxon>
        <taxon>Apostichopus</taxon>
    </lineage>
</organism>
<gene>
    <name evidence="3" type="ORF">BSL78_04541</name>
</gene>
<evidence type="ECO:0000256" key="1">
    <source>
        <dbReference type="PROSITE-ProRule" id="PRU00122"/>
    </source>
</evidence>
<dbReference type="SUPFAM" id="SSF49899">
    <property type="entry name" value="Concanavalin A-like lectins/glucanases"/>
    <property type="match status" value="3"/>
</dbReference>
<dbReference type="PROSITE" id="PS50025">
    <property type="entry name" value="LAM_G_DOMAIN"/>
    <property type="match status" value="3"/>
</dbReference>
<feature type="domain" description="Laminin G" evidence="2">
    <location>
        <begin position="382"/>
        <end position="544"/>
    </location>
</feature>